<proteinExistence type="predicted"/>
<keyword evidence="4" id="KW-1185">Reference proteome</keyword>
<reference evidence="3" key="1">
    <citation type="submission" date="2020-11" db="EMBL/GenBank/DDBJ databases">
        <title>Sequencing the genomes of 1000 actinobacteria strains.</title>
        <authorList>
            <person name="Klenk H.-P."/>
        </authorList>
    </citation>
    <scope>NUCLEOTIDE SEQUENCE</scope>
    <source>
        <strain evidence="3">DSM 45356</strain>
    </source>
</reference>
<evidence type="ECO:0000313" key="4">
    <source>
        <dbReference type="Proteomes" id="UP000622552"/>
    </source>
</evidence>
<evidence type="ECO:0000259" key="1">
    <source>
        <dbReference type="Pfam" id="PF01408"/>
    </source>
</evidence>
<dbReference type="SUPFAM" id="SSF51735">
    <property type="entry name" value="NAD(P)-binding Rossmann-fold domains"/>
    <property type="match status" value="1"/>
</dbReference>
<feature type="domain" description="Gfo/Idh/MocA-like oxidoreductase N-terminal" evidence="1">
    <location>
        <begin position="1"/>
        <end position="118"/>
    </location>
</feature>
<dbReference type="Pfam" id="PF01408">
    <property type="entry name" value="GFO_IDH_MocA"/>
    <property type="match status" value="1"/>
</dbReference>
<organism evidence="3 4">
    <name type="scientific">Longispora fulva</name>
    <dbReference type="NCBI Taxonomy" id="619741"/>
    <lineage>
        <taxon>Bacteria</taxon>
        <taxon>Bacillati</taxon>
        <taxon>Actinomycetota</taxon>
        <taxon>Actinomycetes</taxon>
        <taxon>Micromonosporales</taxon>
        <taxon>Micromonosporaceae</taxon>
        <taxon>Longispora</taxon>
    </lineage>
</organism>
<evidence type="ECO:0000313" key="3">
    <source>
        <dbReference type="EMBL" id="MBG6140876.1"/>
    </source>
</evidence>
<dbReference type="InterPro" id="IPR000683">
    <property type="entry name" value="Gfo/Idh/MocA-like_OxRdtase_N"/>
</dbReference>
<sequence>MRVGVIGCGYWGAKHLRVLTQIPDVDLVVAIDRREDQLKQLQQQFPGVLCVSELDEALDLVDAAIVATPPRTHGPIAKRLLAAGKHVLVEKPMTASTAEALELIALAEAGGLTLMTGHTFAYNAAVIALRDLVASGELGSIYYLDSARLNLGLYQPDVNVVWDLAPHDISIINTVLDAEPTSVTAFGSKHAGSPFEDVAYLRLDYGTIGATANLHVSWLHPSKVRQTTVVGSQRMAVYDDMLDEGRLRIYDKGVQAQPTNDGAVPMTYRYGGIVSPHIAFTEPLMSEDKHFVECIRTGARPKTDGYAGLAVVRVLEAANESIQTGRTVELLEVTKA</sequence>
<gene>
    <name evidence="3" type="ORF">IW245_007070</name>
</gene>
<protein>
    <submittedName>
        <fullName evidence="3">Putative dehydrogenase</fullName>
    </submittedName>
</protein>
<dbReference type="RefSeq" id="WP_197007374.1">
    <property type="nucleotide sequence ID" value="NZ_BONS01000019.1"/>
</dbReference>
<name>A0A8J7GM78_9ACTN</name>
<accession>A0A8J7GM78</accession>
<dbReference type="Proteomes" id="UP000622552">
    <property type="component" value="Unassembled WGS sequence"/>
</dbReference>
<dbReference type="InterPro" id="IPR036291">
    <property type="entry name" value="NAD(P)-bd_dom_sf"/>
</dbReference>
<dbReference type="PANTHER" id="PTHR43377:SF6">
    <property type="entry name" value="GFO_IDH_MOCA-LIKE OXIDOREDUCTASE N-TERMINAL DOMAIN-CONTAINING PROTEIN"/>
    <property type="match status" value="1"/>
</dbReference>
<dbReference type="Pfam" id="PF22725">
    <property type="entry name" value="GFO_IDH_MocA_C3"/>
    <property type="match status" value="1"/>
</dbReference>
<dbReference type="InterPro" id="IPR051450">
    <property type="entry name" value="Gfo/Idh/MocA_Oxidoreductases"/>
</dbReference>
<feature type="domain" description="GFO/IDH/MocA-like oxidoreductase" evidence="2">
    <location>
        <begin position="128"/>
        <end position="235"/>
    </location>
</feature>
<dbReference type="GO" id="GO:0000166">
    <property type="term" value="F:nucleotide binding"/>
    <property type="evidence" value="ECO:0007669"/>
    <property type="project" value="InterPro"/>
</dbReference>
<dbReference type="PANTHER" id="PTHR43377">
    <property type="entry name" value="BILIVERDIN REDUCTASE A"/>
    <property type="match status" value="1"/>
</dbReference>
<dbReference type="AlphaFoldDB" id="A0A8J7GM78"/>
<dbReference type="InterPro" id="IPR055170">
    <property type="entry name" value="GFO_IDH_MocA-like_dom"/>
</dbReference>
<dbReference type="SUPFAM" id="SSF55347">
    <property type="entry name" value="Glyceraldehyde-3-phosphate dehydrogenase-like, C-terminal domain"/>
    <property type="match status" value="1"/>
</dbReference>
<comment type="caution">
    <text evidence="3">The sequence shown here is derived from an EMBL/GenBank/DDBJ whole genome shotgun (WGS) entry which is preliminary data.</text>
</comment>
<dbReference type="Gene3D" id="3.30.360.10">
    <property type="entry name" value="Dihydrodipicolinate Reductase, domain 2"/>
    <property type="match status" value="1"/>
</dbReference>
<dbReference type="EMBL" id="JADOUF010000001">
    <property type="protein sequence ID" value="MBG6140876.1"/>
    <property type="molecule type" value="Genomic_DNA"/>
</dbReference>
<dbReference type="Gene3D" id="3.40.50.720">
    <property type="entry name" value="NAD(P)-binding Rossmann-like Domain"/>
    <property type="match status" value="1"/>
</dbReference>
<evidence type="ECO:0000259" key="2">
    <source>
        <dbReference type="Pfam" id="PF22725"/>
    </source>
</evidence>